<feature type="non-terminal residue" evidence="1">
    <location>
        <position position="257"/>
    </location>
</feature>
<dbReference type="EMBL" id="JAMZIH010007709">
    <property type="protein sequence ID" value="KAJ1672872.1"/>
    <property type="molecule type" value="Genomic_DNA"/>
</dbReference>
<dbReference type="Proteomes" id="UP001145114">
    <property type="component" value="Unassembled WGS sequence"/>
</dbReference>
<reference evidence="1" key="1">
    <citation type="submission" date="2022-06" db="EMBL/GenBank/DDBJ databases">
        <title>Phylogenomic reconstructions and comparative analyses of Kickxellomycotina fungi.</title>
        <authorList>
            <person name="Reynolds N.K."/>
            <person name="Stajich J.E."/>
            <person name="Barry K."/>
            <person name="Grigoriev I.V."/>
            <person name="Crous P."/>
            <person name="Smith M.E."/>
        </authorList>
    </citation>
    <scope>NUCLEOTIDE SEQUENCE</scope>
    <source>
        <strain evidence="1">RSA 2271</strain>
    </source>
</reference>
<keyword evidence="2" id="KW-1185">Reference proteome</keyword>
<evidence type="ECO:0000313" key="1">
    <source>
        <dbReference type="EMBL" id="KAJ1672872.1"/>
    </source>
</evidence>
<accession>A0ACC1H9R8</accession>
<gene>
    <name evidence="1" type="ORF">EV182_006328</name>
</gene>
<protein>
    <submittedName>
        <fullName evidence="1">Uncharacterized protein</fullName>
    </submittedName>
</protein>
<evidence type="ECO:0000313" key="2">
    <source>
        <dbReference type="Proteomes" id="UP001145114"/>
    </source>
</evidence>
<comment type="caution">
    <text evidence="1">The sequence shown here is derived from an EMBL/GenBank/DDBJ whole genome shotgun (WGS) entry which is preliminary data.</text>
</comment>
<organism evidence="1 2">
    <name type="scientific">Spiromyces aspiralis</name>
    <dbReference type="NCBI Taxonomy" id="68401"/>
    <lineage>
        <taxon>Eukaryota</taxon>
        <taxon>Fungi</taxon>
        <taxon>Fungi incertae sedis</taxon>
        <taxon>Zoopagomycota</taxon>
        <taxon>Kickxellomycotina</taxon>
        <taxon>Kickxellomycetes</taxon>
        <taxon>Kickxellales</taxon>
        <taxon>Kickxellaceae</taxon>
        <taxon>Spiromyces</taxon>
    </lineage>
</organism>
<sequence length="257" mass="27059">MFYYYWSSDEDNDPVQDNDEKDEDFVPDGVSTKGRSTKGTAGGRRGKKAAAPKKGNSGSSSSSGSSSAKPRAGEPSSKKTSAKSTTISANDPPLSADVTGQRRNRRNDSGAHVISTASRHEDEPAVDIMDVSDNDERSLPAKMSALPLLSSSSTPIMINSDSTTVTTTTSSSNNNDNCQSSDKDTTNHDAVGEAVAEATRDDIVGSTLNELYVRERELIERMEKLRGEIKVLEKKLGIDAGEENGGGSGSSGSGSGD</sequence>
<name>A0ACC1H9R8_9FUNG</name>
<proteinExistence type="predicted"/>